<organism evidence="2 3">
    <name type="scientific">Aspergillus taichungensis</name>
    <dbReference type="NCBI Taxonomy" id="482145"/>
    <lineage>
        <taxon>Eukaryota</taxon>
        <taxon>Fungi</taxon>
        <taxon>Dikarya</taxon>
        <taxon>Ascomycota</taxon>
        <taxon>Pezizomycotina</taxon>
        <taxon>Eurotiomycetes</taxon>
        <taxon>Eurotiomycetidae</taxon>
        <taxon>Eurotiales</taxon>
        <taxon>Aspergillaceae</taxon>
        <taxon>Aspergillus</taxon>
        <taxon>Aspergillus subgen. Circumdati</taxon>
    </lineage>
</organism>
<accession>A0A2J5HLY5</accession>
<evidence type="ECO:0000313" key="2">
    <source>
        <dbReference type="EMBL" id="PLN78044.1"/>
    </source>
</evidence>
<proteinExistence type="predicted"/>
<feature type="compositionally biased region" description="Basic and acidic residues" evidence="1">
    <location>
        <begin position="1"/>
        <end position="19"/>
    </location>
</feature>
<protein>
    <submittedName>
        <fullName evidence="2">Uncharacterized protein</fullName>
    </submittedName>
</protein>
<dbReference type="AlphaFoldDB" id="A0A2J5HLY5"/>
<evidence type="ECO:0000313" key="3">
    <source>
        <dbReference type="Proteomes" id="UP000235023"/>
    </source>
</evidence>
<keyword evidence="3" id="KW-1185">Reference proteome</keyword>
<feature type="region of interest" description="Disordered" evidence="1">
    <location>
        <begin position="1"/>
        <end position="40"/>
    </location>
</feature>
<dbReference type="EMBL" id="KZ559584">
    <property type="protein sequence ID" value="PLN78044.1"/>
    <property type="molecule type" value="Genomic_DNA"/>
</dbReference>
<reference evidence="3" key="1">
    <citation type="submission" date="2017-12" db="EMBL/GenBank/DDBJ databases">
        <authorList>
            <consortium name="DOE Joint Genome Institute"/>
            <person name="Mondo S.J."/>
            <person name="Kjaerbolling I."/>
            <person name="Vesth T.C."/>
            <person name="Frisvad J.C."/>
            <person name="Nybo J.L."/>
            <person name="Theobald S."/>
            <person name="Kuo A."/>
            <person name="Bowyer P."/>
            <person name="Matsuda Y."/>
            <person name="Lyhne E.K."/>
            <person name="Kogle M.E."/>
            <person name="Clum A."/>
            <person name="Lipzen A."/>
            <person name="Salamov A."/>
            <person name="Ngan C.Y."/>
            <person name="Daum C."/>
            <person name="Chiniquy J."/>
            <person name="Barry K."/>
            <person name="LaButti K."/>
            <person name="Haridas S."/>
            <person name="Simmons B.A."/>
            <person name="Magnuson J.K."/>
            <person name="Mortensen U.H."/>
            <person name="Larsen T.O."/>
            <person name="Grigoriev I.V."/>
            <person name="Baker S.E."/>
            <person name="Andersen M.R."/>
            <person name="Nordberg H.P."/>
            <person name="Cantor M.N."/>
            <person name="Hua S.X."/>
        </authorList>
    </citation>
    <scope>NUCLEOTIDE SEQUENCE [LARGE SCALE GENOMIC DNA]</scope>
    <source>
        <strain evidence="3">IBT 19404</strain>
    </source>
</reference>
<gene>
    <name evidence="2" type="ORF">BDW42DRAFT_148815</name>
</gene>
<evidence type="ECO:0000256" key="1">
    <source>
        <dbReference type="SAM" id="MobiDB-lite"/>
    </source>
</evidence>
<sequence length="161" mass="17919">MRGRIDQRDTDESFEDRSRGSSSSNPNLHTLKNGERKSKKMGVGWCGMPWEGLLPESLERVCASSGDGRKSQERSTVSSLSGELLRSVLRSRFLHLRLPPFEYSGTQALRPSGLNGLVGRIIDYQVMPVIHSGVIGQLPDIDKPGLSRTVLYGIMSQRIHR</sequence>
<name>A0A2J5HLY5_9EURO</name>
<dbReference type="Proteomes" id="UP000235023">
    <property type="component" value="Unassembled WGS sequence"/>
</dbReference>